<feature type="repeat" description="WD" evidence="3">
    <location>
        <begin position="114"/>
        <end position="156"/>
    </location>
</feature>
<accession>A0ABD2JXB4</accession>
<dbReference type="PROSITE" id="PS50082">
    <property type="entry name" value="WD_REPEATS_2"/>
    <property type="match status" value="3"/>
</dbReference>
<evidence type="ECO:0000313" key="5">
    <source>
        <dbReference type="EMBL" id="KAL3095281.1"/>
    </source>
</evidence>
<feature type="compositionally biased region" description="Basic and acidic residues" evidence="4">
    <location>
        <begin position="248"/>
        <end position="263"/>
    </location>
</feature>
<dbReference type="AlphaFoldDB" id="A0ABD2JXB4"/>
<dbReference type="PANTHER" id="PTHR46202:SF1">
    <property type="entry name" value="DNA EXCISION REPAIR PROTEIN ERCC-8"/>
    <property type="match status" value="1"/>
</dbReference>
<sequence length="437" mass="49923">MKMGQQFIPATSSTALFARNREIIGSSNLSAKFDIIDRRIASLEQSWRNAMPISSNSATAGTSAMSFDYAENRFLLCGNARGNVSVVDFESFSNSLSNAEVYPRHYILINTNRKSHHEFMVNGCQWYPVDSSIFATSGRDKLLKIWDADQLKSVEKFAFEQPISSFHWFVPCDCNSSLISIATSSSNVVLLDPRLGNTAQQIRCLQQRIWSVRWDRFRDYVLMTGSDSGEIALWDIRSGKNELKRVKGPYENDKAKSESDRKRTANRMRNSAKLVHSDRIVCLRCTSDGRFLLSLSQNRNVCVWDAETMRMLCHLKVPESEGDLSTFPVQFELCDEGRFIWLFIPNSNNVTVVGIADPKLFSNRPIVGNIHFQTLRGHFQNVLSCAYRKEYNQLITSSTDRLILVWAPKMDEFRSDSAIQQIRQQLHEDAFSDDEDR</sequence>
<keyword evidence="2" id="KW-0677">Repeat</keyword>
<organism evidence="5 6">
    <name type="scientific">Heterodera schachtii</name>
    <name type="common">Sugarbeet cyst nematode worm</name>
    <name type="synonym">Tylenchus schachtii</name>
    <dbReference type="NCBI Taxonomy" id="97005"/>
    <lineage>
        <taxon>Eukaryota</taxon>
        <taxon>Metazoa</taxon>
        <taxon>Ecdysozoa</taxon>
        <taxon>Nematoda</taxon>
        <taxon>Chromadorea</taxon>
        <taxon>Rhabditida</taxon>
        <taxon>Tylenchina</taxon>
        <taxon>Tylenchomorpha</taxon>
        <taxon>Tylenchoidea</taxon>
        <taxon>Heteroderidae</taxon>
        <taxon>Heteroderinae</taxon>
        <taxon>Heterodera</taxon>
    </lineage>
</organism>
<dbReference type="Pfam" id="PF00400">
    <property type="entry name" value="WD40"/>
    <property type="match status" value="4"/>
</dbReference>
<dbReference type="InterPro" id="IPR019775">
    <property type="entry name" value="WD40_repeat_CS"/>
</dbReference>
<evidence type="ECO:0000256" key="4">
    <source>
        <dbReference type="SAM" id="MobiDB-lite"/>
    </source>
</evidence>
<feature type="region of interest" description="Disordered" evidence="4">
    <location>
        <begin position="248"/>
        <end position="267"/>
    </location>
</feature>
<dbReference type="EMBL" id="JBICCN010000083">
    <property type="protein sequence ID" value="KAL3095281.1"/>
    <property type="molecule type" value="Genomic_DNA"/>
</dbReference>
<evidence type="ECO:0000256" key="3">
    <source>
        <dbReference type="PROSITE-ProRule" id="PRU00221"/>
    </source>
</evidence>
<evidence type="ECO:0000256" key="2">
    <source>
        <dbReference type="ARBA" id="ARBA00022737"/>
    </source>
</evidence>
<gene>
    <name evidence="5" type="ORF">niasHS_007380</name>
</gene>
<dbReference type="InterPro" id="IPR036322">
    <property type="entry name" value="WD40_repeat_dom_sf"/>
</dbReference>
<dbReference type="Proteomes" id="UP001620645">
    <property type="component" value="Unassembled WGS sequence"/>
</dbReference>
<dbReference type="SUPFAM" id="SSF50978">
    <property type="entry name" value="WD40 repeat-like"/>
    <property type="match status" value="1"/>
</dbReference>
<dbReference type="InterPro" id="IPR001680">
    <property type="entry name" value="WD40_rpt"/>
</dbReference>
<dbReference type="PROSITE" id="PS50294">
    <property type="entry name" value="WD_REPEATS_REGION"/>
    <property type="match status" value="1"/>
</dbReference>
<feature type="repeat" description="WD" evidence="3">
    <location>
        <begin position="276"/>
        <end position="314"/>
    </location>
</feature>
<keyword evidence="1 3" id="KW-0853">WD repeat</keyword>
<protein>
    <submittedName>
        <fullName evidence="5">Uncharacterized protein</fullName>
    </submittedName>
</protein>
<comment type="caution">
    <text evidence="5">The sequence shown here is derived from an EMBL/GenBank/DDBJ whole genome shotgun (WGS) entry which is preliminary data.</text>
</comment>
<feature type="repeat" description="WD" evidence="3">
    <location>
        <begin position="375"/>
        <end position="406"/>
    </location>
</feature>
<proteinExistence type="predicted"/>
<dbReference type="InterPro" id="IPR015943">
    <property type="entry name" value="WD40/YVTN_repeat-like_dom_sf"/>
</dbReference>
<evidence type="ECO:0000256" key="1">
    <source>
        <dbReference type="ARBA" id="ARBA00022574"/>
    </source>
</evidence>
<reference evidence="5 6" key="1">
    <citation type="submission" date="2024-10" db="EMBL/GenBank/DDBJ databases">
        <authorList>
            <person name="Kim D."/>
        </authorList>
    </citation>
    <scope>NUCLEOTIDE SEQUENCE [LARGE SCALE GENOMIC DNA]</scope>
    <source>
        <strain evidence="5">Taebaek</strain>
    </source>
</reference>
<dbReference type="Gene3D" id="2.130.10.10">
    <property type="entry name" value="YVTN repeat-like/Quinoprotein amine dehydrogenase"/>
    <property type="match status" value="1"/>
</dbReference>
<name>A0ABD2JXB4_HETSC</name>
<dbReference type="InterPro" id="IPR042238">
    <property type="entry name" value="Rad28/ERCC8/Ckn1/ATCSA-1"/>
</dbReference>
<keyword evidence="6" id="KW-1185">Reference proteome</keyword>
<evidence type="ECO:0000313" key="6">
    <source>
        <dbReference type="Proteomes" id="UP001620645"/>
    </source>
</evidence>
<dbReference type="SMART" id="SM00320">
    <property type="entry name" value="WD40"/>
    <property type="match status" value="4"/>
</dbReference>
<dbReference type="PROSITE" id="PS00678">
    <property type="entry name" value="WD_REPEATS_1"/>
    <property type="match status" value="1"/>
</dbReference>
<dbReference type="PANTHER" id="PTHR46202">
    <property type="entry name" value="DNA EXCISION REPAIR PROTEIN ERCC-8"/>
    <property type="match status" value="1"/>
</dbReference>